<dbReference type="Pfam" id="PF01347">
    <property type="entry name" value="Vitellogenin_N"/>
    <property type="match status" value="1"/>
</dbReference>
<dbReference type="GO" id="GO:0042632">
    <property type="term" value="P:cholesterol homeostasis"/>
    <property type="evidence" value="ECO:0007669"/>
    <property type="project" value="TreeGrafter"/>
</dbReference>
<keyword evidence="3" id="KW-1185">Reference proteome</keyword>
<evidence type="ECO:0000313" key="3">
    <source>
        <dbReference type="Proteomes" id="UP001219934"/>
    </source>
</evidence>
<dbReference type="PANTHER" id="PTHR13769:SF5">
    <property type="entry name" value="APOLIPOPROTEIN B-100-RELATED"/>
    <property type="match status" value="1"/>
</dbReference>
<dbReference type="GO" id="GO:0034361">
    <property type="term" value="C:very-low-density lipoprotein particle"/>
    <property type="evidence" value="ECO:0007669"/>
    <property type="project" value="TreeGrafter"/>
</dbReference>
<dbReference type="GO" id="GO:0042953">
    <property type="term" value="P:lipoprotein transport"/>
    <property type="evidence" value="ECO:0007669"/>
    <property type="project" value="TreeGrafter"/>
</dbReference>
<dbReference type="Pfam" id="PF09172">
    <property type="entry name" value="Vit_open_b-sht"/>
    <property type="match status" value="1"/>
</dbReference>
<dbReference type="GO" id="GO:0120020">
    <property type="term" value="F:cholesterol transfer activity"/>
    <property type="evidence" value="ECO:0007669"/>
    <property type="project" value="TreeGrafter"/>
</dbReference>
<dbReference type="InterPro" id="IPR011030">
    <property type="entry name" value="Lipovitellin_superhlx_dom"/>
</dbReference>
<dbReference type="SMART" id="SM01169">
    <property type="entry name" value="DUF1943"/>
    <property type="match status" value="1"/>
</dbReference>
<dbReference type="SUPFAM" id="SSF56968">
    <property type="entry name" value="Lipovitellin-phosvitin complex, beta-sheet shell regions"/>
    <property type="match status" value="1"/>
</dbReference>
<name>A0AAD6F3A3_9TELE</name>
<dbReference type="AlphaFoldDB" id="A0AAD6F3A3"/>
<dbReference type="GO" id="GO:0030301">
    <property type="term" value="P:cholesterol transport"/>
    <property type="evidence" value="ECO:0007669"/>
    <property type="project" value="TreeGrafter"/>
</dbReference>
<comment type="caution">
    <text evidence="2">The sequence shown here is derived from an EMBL/GenBank/DDBJ whole genome shotgun (WGS) entry which is preliminary data.</text>
</comment>
<proteinExistence type="predicted"/>
<dbReference type="InterPro" id="IPR001747">
    <property type="entry name" value="Vitellogenin_N"/>
</dbReference>
<dbReference type="Proteomes" id="UP001219934">
    <property type="component" value="Unassembled WGS sequence"/>
</dbReference>
<feature type="domain" description="Vitellinogen open beta-sheet" evidence="1">
    <location>
        <begin position="204"/>
        <end position="506"/>
    </location>
</feature>
<dbReference type="GO" id="GO:0050750">
    <property type="term" value="F:low-density lipoprotein particle receptor binding"/>
    <property type="evidence" value="ECO:0007669"/>
    <property type="project" value="TreeGrafter"/>
</dbReference>
<dbReference type="GO" id="GO:0034362">
    <property type="term" value="C:low-density lipoprotein particle"/>
    <property type="evidence" value="ECO:0007669"/>
    <property type="project" value="TreeGrafter"/>
</dbReference>
<dbReference type="Gene3D" id="1.25.10.20">
    <property type="entry name" value="Vitellinogen, superhelical"/>
    <property type="match status" value="1"/>
</dbReference>
<accession>A0AAD6F3A3</accession>
<organism evidence="2 3">
    <name type="scientific">Pogonophryne albipinna</name>
    <dbReference type="NCBI Taxonomy" id="1090488"/>
    <lineage>
        <taxon>Eukaryota</taxon>
        <taxon>Metazoa</taxon>
        <taxon>Chordata</taxon>
        <taxon>Craniata</taxon>
        <taxon>Vertebrata</taxon>
        <taxon>Euteleostomi</taxon>
        <taxon>Actinopterygii</taxon>
        <taxon>Neopterygii</taxon>
        <taxon>Teleostei</taxon>
        <taxon>Neoteleostei</taxon>
        <taxon>Acanthomorphata</taxon>
        <taxon>Eupercaria</taxon>
        <taxon>Perciformes</taxon>
        <taxon>Notothenioidei</taxon>
        <taxon>Pogonophryne</taxon>
    </lineage>
</organism>
<evidence type="ECO:0000259" key="1">
    <source>
        <dbReference type="SMART" id="SM01169"/>
    </source>
</evidence>
<dbReference type="InterPro" id="IPR015255">
    <property type="entry name" value="Vitellinogen_open_b-sht"/>
</dbReference>
<gene>
    <name evidence="2" type="ORF">JOQ06_027831</name>
</gene>
<dbReference type="EMBL" id="JAPTMU010000268">
    <property type="protein sequence ID" value="KAJ4919646.1"/>
    <property type="molecule type" value="Genomic_DNA"/>
</dbReference>
<dbReference type="GO" id="GO:0006642">
    <property type="term" value="P:triglyceride mobilization"/>
    <property type="evidence" value="ECO:0007669"/>
    <property type="project" value="TreeGrafter"/>
</dbReference>
<dbReference type="GO" id="GO:0034359">
    <property type="term" value="C:mature chylomicron"/>
    <property type="evidence" value="ECO:0007669"/>
    <property type="project" value="TreeGrafter"/>
</dbReference>
<dbReference type="PANTHER" id="PTHR13769">
    <property type="entry name" value="APOLIPOPROTEIN B"/>
    <property type="match status" value="1"/>
</dbReference>
<dbReference type="InterPro" id="IPR015819">
    <property type="entry name" value="Lipid_transp_b-sht_shell"/>
</dbReference>
<evidence type="ECO:0000313" key="2">
    <source>
        <dbReference type="EMBL" id="KAJ4919646.1"/>
    </source>
</evidence>
<protein>
    <recommendedName>
        <fullName evidence="1">Vitellinogen open beta-sheet domain-containing protein</fullName>
    </recommendedName>
</protein>
<reference evidence="2" key="1">
    <citation type="submission" date="2022-11" db="EMBL/GenBank/DDBJ databases">
        <title>Chromosome-level genome of Pogonophryne albipinna.</title>
        <authorList>
            <person name="Jo E."/>
        </authorList>
    </citation>
    <scope>NUCLEOTIDE SEQUENCE</scope>
    <source>
        <strain evidence="2">SGF0006</strain>
        <tissue evidence="2">Muscle</tissue>
    </source>
</reference>
<dbReference type="Gene3D" id="2.20.80.10">
    <property type="entry name" value="Lipovitellin-phosvitin complex, chain A, domain 4"/>
    <property type="match status" value="1"/>
</dbReference>
<dbReference type="InterPro" id="IPR052418">
    <property type="entry name" value="Apolipoprotein_B"/>
</dbReference>
<sequence>MQRKSSAHYATLYSLSLSSSITLPGFTKLGKLIPEIFAVAEFMGSQLGDCSGDKDNTFMTLRVIGNMAAAMGAAGPALRSAVIQCVNQPAASLAVQQAAIQAFRLTPVPEEGREILMQVLLDGASPMQKRIAAYLVLMKDTQPTELAQLADALPIEQDQQVKSFVISHITNILSSTEPATQELRQKILDALQGNEVGAPMDPTKFSRNYKIGSVEGSMFFEGSSYLPKEVMLEMTLKAFGYDIDMMEVGMEGNGFEPTVEALFGKNGFFPDAALETMYFVSENMPLRVNEILQNMLPALKKDRKKRQASQNLMREIGRNLNKLINEMKTAQSPEAMVYLSLLGNELGYLRTKEMEELAYSAAMMVDSTFKMFPTDIMKALMTKADNTIFAHYIFMDNEFFLPTATGVPLRITMSGTFTPGIKGGLQIARDMSEVTFMPSAGIEFVSEIGSHIPEYINSGLEMHTNIFHESGLSVKISMESDNVKLTIPAPTRPTKLIKMTNTLVAVTGSEVKTIPPMVMDKVDVITEYTATIAYELLREGEEGRQKVDSVKFVLRAEGAEPTEIPDYNVEAGLRLGVVDGNTKGKGTHFISLDLINKHIPQLSLVGRANLKEMKEAMLQVQLLVPSINADATFTANMKRDEELELELKSEIKVMAATSEQKIAMKYDASKFEVEFKSDVNTETTSLPIADMVDMYGNQLLDIQFGQTEMKVRQIFNKFAEETNNYMEKHGDEFPYIKDFIVPDMPEISLPETLFLKIEGKAVYHFNNEHFSIAIPLPLGGKSTEELNFPPALTTLSVSLPQFGLEIVSMEIPIPELVVPESLTLSIPLFGKAEISTLMKSNLYEMEASMAAGKDIVDTPSYSAKFDVRGTSPVDILSFTMTGSGVLATTDSIKAHLESSLAHKFLEATVVITEEATFTDKLNLKSSSKNEAKSPLGVHFILGHDGTTE</sequence>
<dbReference type="SUPFAM" id="SSF48431">
    <property type="entry name" value="Lipovitellin-phosvitin complex, superhelical domain"/>
    <property type="match status" value="1"/>
</dbReference>